<comment type="caution">
    <text evidence="1">The sequence shown here is derived from an EMBL/GenBank/DDBJ whole genome shotgun (WGS) entry which is preliminary data.</text>
</comment>
<sequence length="269" mass="29417">MRGERLNSIARNMLPASCIWLIAGCSWLGWGKTGTVEPAKKVAQGAKIVAVTTARTGALVAKIVASGTYRGSRKVVTWTSARTVDGTTATLKKLNLIERPVPQDILEELPDELLTSLTSLDFVKPEVEPEQAVISSSDSRWEGEVLYKLGKGGSIEVRLDGPAELIVVTLAGFLPEERQQKNSESASYTVYVEEDELDLGQISFESGVFRQLSLYGYPGWRVSSPGVFVVKALAGAHRYRLSCKRSDSDCFLLVSCFLPRYELDNGINP</sequence>
<dbReference type="PROSITE" id="PS51257">
    <property type="entry name" value="PROKAR_LIPOPROTEIN"/>
    <property type="match status" value="1"/>
</dbReference>
<proteinExistence type="predicted"/>
<name>A0A1F5Z2R8_9BACT</name>
<gene>
    <name evidence="1" type="ORF">A3F83_01805</name>
</gene>
<evidence type="ECO:0000313" key="1">
    <source>
        <dbReference type="EMBL" id="OGG06653.1"/>
    </source>
</evidence>
<dbReference type="STRING" id="1817867.A3F83_01805"/>
<dbReference type="EMBL" id="MFIX01000013">
    <property type="protein sequence ID" value="OGG06653.1"/>
    <property type="molecule type" value="Genomic_DNA"/>
</dbReference>
<accession>A0A1F5Z2R8</accession>
<dbReference type="Proteomes" id="UP000179129">
    <property type="component" value="Unassembled WGS sequence"/>
</dbReference>
<dbReference type="AlphaFoldDB" id="A0A1F5Z2R8"/>
<organism evidence="1 2">
    <name type="scientific">Candidatus Glassbacteria bacterium RIFCSPLOWO2_12_FULL_58_11</name>
    <dbReference type="NCBI Taxonomy" id="1817867"/>
    <lineage>
        <taxon>Bacteria</taxon>
        <taxon>Candidatus Glassiibacteriota</taxon>
    </lineage>
</organism>
<protein>
    <submittedName>
        <fullName evidence="1">Uncharacterized protein</fullName>
    </submittedName>
</protein>
<reference evidence="1 2" key="1">
    <citation type="journal article" date="2016" name="Nat. Commun.">
        <title>Thousands of microbial genomes shed light on interconnected biogeochemical processes in an aquifer system.</title>
        <authorList>
            <person name="Anantharaman K."/>
            <person name="Brown C.T."/>
            <person name="Hug L.A."/>
            <person name="Sharon I."/>
            <person name="Castelle C.J."/>
            <person name="Probst A.J."/>
            <person name="Thomas B.C."/>
            <person name="Singh A."/>
            <person name="Wilkins M.J."/>
            <person name="Karaoz U."/>
            <person name="Brodie E.L."/>
            <person name="Williams K.H."/>
            <person name="Hubbard S.S."/>
            <person name="Banfield J.F."/>
        </authorList>
    </citation>
    <scope>NUCLEOTIDE SEQUENCE [LARGE SCALE GENOMIC DNA]</scope>
</reference>
<evidence type="ECO:0000313" key="2">
    <source>
        <dbReference type="Proteomes" id="UP000179129"/>
    </source>
</evidence>